<feature type="transmembrane region" description="Helical" evidence="1">
    <location>
        <begin position="473"/>
        <end position="498"/>
    </location>
</feature>
<feature type="transmembrane region" description="Helical" evidence="1">
    <location>
        <begin position="447"/>
        <end position="467"/>
    </location>
</feature>
<feature type="transmembrane region" description="Helical" evidence="1">
    <location>
        <begin position="65"/>
        <end position="83"/>
    </location>
</feature>
<keyword evidence="3" id="KW-1185">Reference proteome</keyword>
<feature type="transmembrane region" description="Helical" evidence="1">
    <location>
        <begin position="248"/>
        <end position="271"/>
    </location>
</feature>
<feature type="transmembrane region" description="Helical" evidence="1">
    <location>
        <begin position="510"/>
        <end position="529"/>
    </location>
</feature>
<feature type="transmembrane region" description="Helical" evidence="1">
    <location>
        <begin position="95"/>
        <end position="117"/>
    </location>
</feature>
<feature type="transmembrane region" description="Helical" evidence="1">
    <location>
        <begin position="390"/>
        <end position="412"/>
    </location>
</feature>
<comment type="caution">
    <text evidence="2">The sequence shown here is derived from an EMBL/GenBank/DDBJ whole genome shotgun (WGS) entry which is preliminary data.</text>
</comment>
<feature type="transmembrane region" description="Helical" evidence="1">
    <location>
        <begin position="138"/>
        <end position="160"/>
    </location>
</feature>
<reference evidence="2 3" key="1">
    <citation type="submission" date="2015-10" db="EMBL/GenBank/DDBJ databases">
        <title>Butyribacter intestini gen. nov., sp. nov., a butyric acid-producing bacterium of the family Lachnospiraceae isolated from the human faeces.</title>
        <authorList>
            <person name="Zou Y."/>
            <person name="Xue W."/>
            <person name="Luo G."/>
            <person name="Lv M."/>
        </authorList>
    </citation>
    <scope>NUCLEOTIDE SEQUENCE [LARGE SCALE GENOMIC DNA]</scope>
    <source>
        <strain evidence="2 3">TF01-11</strain>
    </source>
</reference>
<keyword evidence="1" id="KW-0472">Membrane</keyword>
<evidence type="ECO:0000313" key="2">
    <source>
        <dbReference type="EMBL" id="KQC84356.1"/>
    </source>
</evidence>
<dbReference type="Proteomes" id="UP000050833">
    <property type="component" value="Unassembled WGS sequence"/>
</dbReference>
<evidence type="ECO:0008006" key="4">
    <source>
        <dbReference type="Google" id="ProtNLM"/>
    </source>
</evidence>
<evidence type="ECO:0000256" key="1">
    <source>
        <dbReference type="SAM" id="Phobius"/>
    </source>
</evidence>
<sequence>MFELMYQQMQIAFAERINKFIYTVRRIPVIGKCIPEELYARVSLKRVLAVLAAIRSVLGDMINKLLYFLAAICLGAAVVYIFLDDGKNAFTGQSIMLFWIFFFMNFLLGSFVNSTICACDEKDYLLVGLLRIDAKKYFLLKIFKSQITQIIYYTVFMSVAQHIIFDESLMTVFLYMLGFAAFRFIGEAVRLFLNDRFGMPFTDKKLPSIFYNIYTVVMFFVAYGTFYLLIFLKYVLDIDGIVYPDIRIVATNPVFLILSVVLAVLSIRYIVNYQNYPLVAKRLAGFNTVMEQKAAVDALVKVNQNVEADDLSKKETGQKIFEEKEGYEYLNAIFFERHKKIFSRPRKLKTVISFIIMAASIVGLIVFKAGSTAKEFNSFANDMWNAMDRVMTIFVFLMYCITSGRSITRALFYNCDHSLMKYGYYRRPDAILKNFRIRLRFMLKSELPMVVVLCVGFVIDTIIIGKADQWVKLLSIIACIVLLSIFYSVVYLCMYYIFQPYTEGGKETGVGYSVCKGVIYVASYSCLQIDTLPQYFAAIIMVITVVGLVAGYALAYLMAPKRFVLK</sequence>
<feature type="transmembrane region" description="Helical" evidence="1">
    <location>
        <begin position="535"/>
        <end position="559"/>
    </location>
</feature>
<dbReference type="EMBL" id="LLKB01000006">
    <property type="protein sequence ID" value="KQC84356.1"/>
    <property type="molecule type" value="Genomic_DNA"/>
</dbReference>
<proteinExistence type="predicted"/>
<name>A0AAW3JR88_9FIRM</name>
<protein>
    <recommendedName>
        <fullName evidence="4">ABC-2 family transporter protein</fullName>
    </recommendedName>
</protein>
<keyword evidence="1" id="KW-1133">Transmembrane helix</keyword>
<feature type="transmembrane region" description="Helical" evidence="1">
    <location>
        <begin position="213"/>
        <end position="236"/>
    </location>
</feature>
<feature type="transmembrane region" description="Helical" evidence="1">
    <location>
        <begin position="172"/>
        <end position="193"/>
    </location>
</feature>
<dbReference type="AlphaFoldDB" id="A0AAW3JR88"/>
<keyword evidence="1" id="KW-0812">Transmembrane</keyword>
<dbReference type="RefSeq" id="WP_055945954.1">
    <property type="nucleotide sequence ID" value="NZ_LLKB01000006.1"/>
</dbReference>
<feature type="transmembrane region" description="Helical" evidence="1">
    <location>
        <begin position="348"/>
        <end position="370"/>
    </location>
</feature>
<evidence type="ECO:0000313" key="3">
    <source>
        <dbReference type="Proteomes" id="UP000050833"/>
    </source>
</evidence>
<gene>
    <name evidence="2" type="ORF">APZ18_13710</name>
</gene>
<organism evidence="2 3">
    <name type="scientific">Butyribacter intestini</name>
    <dbReference type="NCBI Taxonomy" id="1703332"/>
    <lineage>
        <taxon>Bacteria</taxon>
        <taxon>Bacillati</taxon>
        <taxon>Bacillota</taxon>
        <taxon>Clostridia</taxon>
        <taxon>Lachnospirales</taxon>
        <taxon>Lachnospiraceae</taxon>
        <taxon>Butyribacter</taxon>
    </lineage>
</organism>
<accession>A0AAW3JR88</accession>